<dbReference type="Proteomes" id="UP000052013">
    <property type="component" value="Unassembled WGS sequence"/>
</dbReference>
<dbReference type="EMBL" id="AZEY01000073">
    <property type="protein sequence ID" value="KRL65217.1"/>
    <property type="molecule type" value="Genomic_DNA"/>
</dbReference>
<feature type="compositionally biased region" description="Low complexity" evidence="1">
    <location>
        <begin position="38"/>
        <end position="63"/>
    </location>
</feature>
<comment type="caution">
    <text evidence="3">The sequence shown here is derived from an EMBL/GenBank/DDBJ whole genome shotgun (WGS) entry which is preliminary data.</text>
</comment>
<name>A0A0R1S8K4_9LACO</name>
<feature type="chain" id="PRO_5006410387" description="Lipoprotein" evidence="2">
    <location>
        <begin position="34"/>
        <end position="177"/>
    </location>
</feature>
<sequence length="177" mass="20049">MFIRGGLTMKKGLTTACLLVLLPLGLFGCSSNAGDKGSSSSSSSSQSSQAASSSTSQSSSTTATNRNQGSQKAEKIRYQNVRYTTRLDNEYREEQIYKYVPGSVRNNKIYDWNTLHVSDQQKVYVSEKAVATFKDRDDNELEHEDFYRIRFSRSNTAQKYWVNDDVIENERNEAHDD</sequence>
<gene>
    <name evidence="3" type="ORF">FC85_GL000359</name>
</gene>
<dbReference type="AlphaFoldDB" id="A0A0R1S8K4"/>
<evidence type="ECO:0000256" key="2">
    <source>
        <dbReference type="SAM" id="SignalP"/>
    </source>
</evidence>
<protein>
    <recommendedName>
        <fullName evidence="5">Lipoprotein</fullName>
    </recommendedName>
</protein>
<evidence type="ECO:0000313" key="4">
    <source>
        <dbReference type="Proteomes" id="UP000052013"/>
    </source>
</evidence>
<reference evidence="3 4" key="1">
    <citation type="journal article" date="2015" name="Genome Announc.">
        <title>Expanding the biotechnology potential of lactobacilli through comparative genomics of 213 strains and associated genera.</title>
        <authorList>
            <person name="Sun Z."/>
            <person name="Harris H.M."/>
            <person name="McCann A."/>
            <person name="Guo C."/>
            <person name="Argimon S."/>
            <person name="Zhang W."/>
            <person name="Yang X."/>
            <person name="Jeffery I.B."/>
            <person name="Cooney J.C."/>
            <person name="Kagawa T.F."/>
            <person name="Liu W."/>
            <person name="Song Y."/>
            <person name="Salvetti E."/>
            <person name="Wrobel A."/>
            <person name="Rasinkangas P."/>
            <person name="Parkhill J."/>
            <person name="Rea M.C."/>
            <person name="O'Sullivan O."/>
            <person name="Ritari J."/>
            <person name="Douillard F.P."/>
            <person name="Paul Ross R."/>
            <person name="Yang R."/>
            <person name="Briner A.E."/>
            <person name="Felis G.E."/>
            <person name="de Vos W.M."/>
            <person name="Barrangou R."/>
            <person name="Klaenhammer T.R."/>
            <person name="Caufield P.W."/>
            <person name="Cui Y."/>
            <person name="Zhang H."/>
            <person name="O'Toole P.W."/>
        </authorList>
    </citation>
    <scope>NUCLEOTIDE SEQUENCE [LARGE SCALE GENOMIC DNA]</scope>
    <source>
        <strain evidence="3 4">DSM 14421</strain>
    </source>
</reference>
<evidence type="ECO:0008006" key="5">
    <source>
        <dbReference type="Google" id="ProtNLM"/>
    </source>
</evidence>
<keyword evidence="2" id="KW-0732">Signal</keyword>
<proteinExistence type="predicted"/>
<feature type="region of interest" description="Disordered" evidence="1">
    <location>
        <begin position="37"/>
        <end position="77"/>
    </location>
</feature>
<dbReference type="PROSITE" id="PS51257">
    <property type="entry name" value="PROKAR_LIPOPROTEIN"/>
    <property type="match status" value="1"/>
</dbReference>
<organism evidence="3 4">
    <name type="scientific">Lentilactobacillus diolivorans DSM 14421</name>
    <dbReference type="NCBI Taxonomy" id="1423739"/>
    <lineage>
        <taxon>Bacteria</taxon>
        <taxon>Bacillati</taxon>
        <taxon>Bacillota</taxon>
        <taxon>Bacilli</taxon>
        <taxon>Lactobacillales</taxon>
        <taxon>Lactobacillaceae</taxon>
        <taxon>Lentilactobacillus</taxon>
    </lineage>
</organism>
<accession>A0A0R1S8K4</accession>
<evidence type="ECO:0000256" key="1">
    <source>
        <dbReference type="SAM" id="MobiDB-lite"/>
    </source>
</evidence>
<feature type="signal peptide" evidence="2">
    <location>
        <begin position="1"/>
        <end position="33"/>
    </location>
</feature>
<evidence type="ECO:0000313" key="3">
    <source>
        <dbReference type="EMBL" id="KRL65217.1"/>
    </source>
</evidence>
<dbReference type="PATRIC" id="fig|1423739.3.peg.377"/>